<organism evidence="2 3">
    <name type="scientific">Williamwhitmania taraxaci</name>
    <dbReference type="NCBI Taxonomy" id="1640674"/>
    <lineage>
        <taxon>Bacteria</taxon>
        <taxon>Pseudomonadati</taxon>
        <taxon>Bacteroidota</taxon>
        <taxon>Bacteroidia</taxon>
        <taxon>Bacteroidales</taxon>
        <taxon>Williamwhitmaniaceae</taxon>
        <taxon>Williamwhitmania</taxon>
    </lineage>
</organism>
<accession>A0A1G6KIG8</accession>
<sequence>MKKFSFTLHLVLMLGSFGLGFTAAAQKRDYGLWTGADISQKLNKRISLNLAGELKFKDTLTKVDEFLTEFGLGVKINSHFDLFGGYRLGRSAEEDAFYTNHRFTVGAKTDWDISRLKVVYNMRYEFEFAEVYTNGYNLEESKRVRGRVSVEYNLPNSKLTPFFSAELFYDMSPNKEREFNRIRYRLGSDFAINKRNKLEVFAQYQKNMNAKTDKSSMVLGLFYSFEMKQKKEPIETRPQETVAE</sequence>
<dbReference type="RefSeq" id="WP_170830041.1">
    <property type="nucleotide sequence ID" value="NZ_FMYP01000025.1"/>
</dbReference>
<dbReference type="Pfam" id="PF10677">
    <property type="entry name" value="DUF2490"/>
    <property type="match status" value="1"/>
</dbReference>
<evidence type="ECO:0000256" key="1">
    <source>
        <dbReference type="SAM" id="SignalP"/>
    </source>
</evidence>
<gene>
    <name evidence="2" type="ORF">SAMN05216323_102520</name>
</gene>
<keyword evidence="1" id="KW-0732">Signal</keyword>
<evidence type="ECO:0008006" key="4">
    <source>
        <dbReference type="Google" id="ProtNLM"/>
    </source>
</evidence>
<feature type="chain" id="PRO_5011718041" description="DUF2490 domain-containing protein" evidence="1">
    <location>
        <begin position="26"/>
        <end position="244"/>
    </location>
</feature>
<evidence type="ECO:0000313" key="2">
    <source>
        <dbReference type="EMBL" id="SDC30820.1"/>
    </source>
</evidence>
<proteinExistence type="predicted"/>
<dbReference type="AlphaFoldDB" id="A0A1G6KIG8"/>
<protein>
    <recommendedName>
        <fullName evidence="4">DUF2490 domain-containing protein</fullName>
    </recommendedName>
</protein>
<dbReference type="Proteomes" id="UP000199452">
    <property type="component" value="Unassembled WGS sequence"/>
</dbReference>
<dbReference type="EMBL" id="FMYP01000025">
    <property type="protein sequence ID" value="SDC30820.1"/>
    <property type="molecule type" value="Genomic_DNA"/>
</dbReference>
<name>A0A1G6KIG8_9BACT</name>
<dbReference type="InterPro" id="IPR019619">
    <property type="entry name" value="DUF2490"/>
</dbReference>
<evidence type="ECO:0000313" key="3">
    <source>
        <dbReference type="Proteomes" id="UP000199452"/>
    </source>
</evidence>
<reference evidence="2 3" key="1">
    <citation type="submission" date="2016-09" db="EMBL/GenBank/DDBJ databases">
        <authorList>
            <person name="Capua I."/>
            <person name="De Benedictis P."/>
            <person name="Joannis T."/>
            <person name="Lombin L.H."/>
            <person name="Cattoli G."/>
        </authorList>
    </citation>
    <scope>NUCLEOTIDE SEQUENCE [LARGE SCALE GENOMIC DNA]</scope>
    <source>
        <strain evidence="2 3">A7P-90m</strain>
    </source>
</reference>
<keyword evidence="3" id="KW-1185">Reference proteome</keyword>
<feature type="signal peptide" evidence="1">
    <location>
        <begin position="1"/>
        <end position="25"/>
    </location>
</feature>